<dbReference type="GO" id="GO:0016798">
    <property type="term" value="F:hydrolase activity, acting on glycosyl bonds"/>
    <property type="evidence" value="ECO:0007669"/>
    <property type="project" value="UniProtKB-KW"/>
</dbReference>
<evidence type="ECO:0000313" key="1">
    <source>
        <dbReference type="EMBL" id="MFC0393510.1"/>
    </source>
</evidence>
<sequence>MNMNRYTKAWGIKQQQELFTAAGVDPEQWGLHITRLAPGDGCVVVDWVSELQEQAGNEALSFQVEYGLRGEAVKSVHEVEGPSGSYRIPSLINGSDYEIRLVALDGMTRQIAASSPARLARPGIVPGTVINYIHPEDYTYDFSGRSTASPSIVRLPNGELLASHDIYWGLGGQNVSAVFRSDDEGRSWQYVTYLYPCFWGKLFVHRDQLYMLATSTEYGDLLIGCSADDGKTWSVPRVIIEGGSREEGGPHKAPMPVVVHNGRIWTAVEYGSWSTGGHGAGVISAPEDADLLDPNNWTVTPFLRYDAAWPGTIEGGNVPGILEGNVVVTPEGELVNLLRYQTDGGTPDYGRAIMLDIRQDHPGGPLEFRKVLPFHGNLSKFTIHYDLQSKSYWSLVNPVTTPYVHQRNILTLVVSDSLEEWEKVQDILDYESTAWHEDRTKVGFQYVDWFIEGDDILVASRTAINGAHNYHNANYITFHRIEGFRRLRAK</sequence>
<reference evidence="1 2" key="1">
    <citation type="submission" date="2024-09" db="EMBL/GenBank/DDBJ databases">
        <authorList>
            <person name="Sun Q."/>
            <person name="Mori K."/>
        </authorList>
    </citation>
    <scope>NUCLEOTIDE SEQUENCE [LARGE SCALE GENOMIC DNA]</scope>
    <source>
        <strain evidence="1 2">CCM 4839</strain>
    </source>
</reference>
<dbReference type="EC" id="3.2.1.-" evidence="1"/>
<protein>
    <submittedName>
        <fullName evidence="1">Sialidase family protein</fullName>
        <ecNumber evidence="1">3.2.1.-</ecNumber>
    </submittedName>
</protein>
<dbReference type="CDD" id="cd15482">
    <property type="entry name" value="Sialidase_non-viral"/>
    <property type="match status" value="1"/>
</dbReference>
<keyword evidence="1" id="KW-0378">Hydrolase</keyword>
<dbReference type="InterPro" id="IPR036116">
    <property type="entry name" value="FN3_sf"/>
</dbReference>
<proteinExistence type="predicted"/>
<dbReference type="Proteomes" id="UP001589818">
    <property type="component" value="Unassembled WGS sequence"/>
</dbReference>
<name>A0ABV6JC84_9BACL</name>
<dbReference type="EMBL" id="JBHLVF010000034">
    <property type="protein sequence ID" value="MFC0393510.1"/>
    <property type="molecule type" value="Genomic_DNA"/>
</dbReference>
<dbReference type="InterPro" id="IPR036278">
    <property type="entry name" value="Sialidase_sf"/>
</dbReference>
<comment type="caution">
    <text evidence="1">The sequence shown here is derived from an EMBL/GenBank/DDBJ whole genome shotgun (WGS) entry which is preliminary data.</text>
</comment>
<accession>A0ABV6JC84</accession>
<dbReference type="SUPFAM" id="SSF50939">
    <property type="entry name" value="Sialidases"/>
    <property type="match status" value="1"/>
</dbReference>
<keyword evidence="1" id="KW-0326">Glycosidase</keyword>
<dbReference type="SUPFAM" id="SSF49265">
    <property type="entry name" value="Fibronectin type III"/>
    <property type="match status" value="1"/>
</dbReference>
<dbReference type="RefSeq" id="WP_204821721.1">
    <property type="nucleotide sequence ID" value="NZ_JANHOF010000008.1"/>
</dbReference>
<gene>
    <name evidence="1" type="ORF">ACFFJ8_19325</name>
</gene>
<evidence type="ECO:0000313" key="2">
    <source>
        <dbReference type="Proteomes" id="UP001589818"/>
    </source>
</evidence>
<keyword evidence="2" id="KW-1185">Reference proteome</keyword>
<dbReference type="Gene3D" id="2.120.10.10">
    <property type="match status" value="1"/>
</dbReference>
<organism evidence="1 2">
    <name type="scientific">Paenibacillus mendelii</name>
    <dbReference type="NCBI Taxonomy" id="206163"/>
    <lineage>
        <taxon>Bacteria</taxon>
        <taxon>Bacillati</taxon>
        <taxon>Bacillota</taxon>
        <taxon>Bacilli</taxon>
        <taxon>Bacillales</taxon>
        <taxon>Paenibacillaceae</taxon>
        <taxon>Paenibacillus</taxon>
    </lineage>
</organism>